<protein>
    <recommendedName>
        <fullName evidence="1">Glycosyltransferase 2-like domain-containing protein</fullName>
    </recommendedName>
</protein>
<feature type="domain" description="Glycosyltransferase 2-like" evidence="1">
    <location>
        <begin position="5"/>
        <end position="110"/>
    </location>
</feature>
<evidence type="ECO:0000259" key="1">
    <source>
        <dbReference type="Pfam" id="PF00535"/>
    </source>
</evidence>
<dbReference type="CDD" id="cd00761">
    <property type="entry name" value="Glyco_tranf_GTA_type"/>
    <property type="match status" value="1"/>
</dbReference>
<reference evidence="2 3" key="1">
    <citation type="submission" date="2017-04" db="EMBL/GenBank/DDBJ databases">
        <title>Complete genome sequence of Flavobacterium kingsejong AJ004.</title>
        <authorList>
            <person name="Lee P.C."/>
        </authorList>
    </citation>
    <scope>NUCLEOTIDE SEQUENCE [LARGE SCALE GENOMIC DNA]</scope>
    <source>
        <strain evidence="2 3">AJ004</strain>
    </source>
</reference>
<dbReference type="OrthoDB" id="1374586at2"/>
<gene>
    <name evidence="2" type="ORF">FK004_09085</name>
</gene>
<dbReference type="AlphaFoldDB" id="A0A2S1LNY1"/>
<sequence>MKLAIVIPFYKLLFFEQTLVSLVSQTDKRFKVYIGDDASPEDCIPLIEKYSEQLDIAYHRFEENRGSTSLVAHWERCIARIDEEEWMMILGDYDTLEKNCIGAFYNYIENFSMPLSTVIRFATREISADNKLLTSVFYHPDSEPSTNFLIRKLKKHTRSSLSEYIFSTKKYIQYKFKDFPLAWSSDDLAFLEFSDFGTIHTLNEAIANIRVSDLSISGRDDNSKLKEKASYEFYSLLLSKYHDKFTYLEKEKIIQKIEAIFFKNKKFKTFALLTGFHLNYMSPLSYFKFLRRIIINYKN</sequence>
<dbReference type="SUPFAM" id="SSF53448">
    <property type="entry name" value="Nucleotide-diphospho-sugar transferases"/>
    <property type="match status" value="1"/>
</dbReference>
<dbReference type="KEGG" id="fki:FK004_09085"/>
<organism evidence="2 3">
    <name type="scientific">Flavobacterium kingsejongi</name>
    <dbReference type="NCBI Taxonomy" id="1678728"/>
    <lineage>
        <taxon>Bacteria</taxon>
        <taxon>Pseudomonadati</taxon>
        <taxon>Bacteroidota</taxon>
        <taxon>Flavobacteriia</taxon>
        <taxon>Flavobacteriales</taxon>
        <taxon>Flavobacteriaceae</taxon>
        <taxon>Flavobacterium</taxon>
    </lineage>
</organism>
<dbReference type="EMBL" id="CP020919">
    <property type="protein sequence ID" value="AWG25381.1"/>
    <property type="molecule type" value="Genomic_DNA"/>
</dbReference>
<dbReference type="RefSeq" id="WP_108736978.1">
    <property type="nucleotide sequence ID" value="NZ_CP020919.1"/>
</dbReference>
<accession>A0A2S1LNY1</accession>
<evidence type="ECO:0000313" key="2">
    <source>
        <dbReference type="EMBL" id="AWG25381.1"/>
    </source>
</evidence>
<evidence type="ECO:0000313" key="3">
    <source>
        <dbReference type="Proteomes" id="UP000244677"/>
    </source>
</evidence>
<dbReference type="Gene3D" id="3.90.550.10">
    <property type="entry name" value="Spore Coat Polysaccharide Biosynthesis Protein SpsA, Chain A"/>
    <property type="match status" value="1"/>
</dbReference>
<dbReference type="InterPro" id="IPR029044">
    <property type="entry name" value="Nucleotide-diphossugar_trans"/>
</dbReference>
<keyword evidence="3" id="KW-1185">Reference proteome</keyword>
<name>A0A2S1LNY1_9FLAO</name>
<dbReference type="Proteomes" id="UP000244677">
    <property type="component" value="Chromosome"/>
</dbReference>
<dbReference type="InterPro" id="IPR001173">
    <property type="entry name" value="Glyco_trans_2-like"/>
</dbReference>
<dbReference type="Pfam" id="PF00535">
    <property type="entry name" value="Glycos_transf_2"/>
    <property type="match status" value="1"/>
</dbReference>
<proteinExistence type="predicted"/>